<dbReference type="PATRIC" id="fig|1293597.4.peg.1430"/>
<dbReference type="EMBL" id="AZDU01000046">
    <property type="protein sequence ID" value="KRL00400.1"/>
    <property type="molecule type" value="Genomic_DNA"/>
</dbReference>
<dbReference type="AlphaFoldDB" id="A0A0R1LXX0"/>
<protein>
    <submittedName>
        <fullName evidence="1">Uncharacterized protein</fullName>
    </submittedName>
</protein>
<reference evidence="1 2" key="1">
    <citation type="journal article" date="2015" name="Genome Announc.">
        <title>Expanding the biotechnology potential of lactobacilli through comparative genomics of 213 strains and associated genera.</title>
        <authorList>
            <person name="Sun Z."/>
            <person name="Harris H.M."/>
            <person name="McCann A."/>
            <person name="Guo C."/>
            <person name="Argimon S."/>
            <person name="Zhang W."/>
            <person name="Yang X."/>
            <person name="Jeffery I.B."/>
            <person name="Cooney J.C."/>
            <person name="Kagawa T.F."/>
            <person name="Liu W."/>
            <person name="Song Y."/>
            <person name="Salvetti E."/>
            <person name="Wrobel A."/>
            <person name="Rasinkangas P."/>
            <person name="Parkhill J."/>
            <person name="Rea M.C."/>
            <person name="O'Sullivan O."/>
            <person name="Ritari J."/>
            <person name="Douillard F.P."/>
            <person name="Paul Ross R."/>
            <person name="Yang R."/>
            <person name="Briner A.E."/>
            <person name="Felis G.E."/>
            <person name="de Vos W.M."/>
            <person name="Barrangou R."/>
            <person name="Klaenhammer T.R."/>
            <person name="Caufield P.W."/>
            <person name="Cui Y."/>
            <person name="Zhang H."/>
            <person name="O'Toole P.W."/>
        </authorList>
    </citation>
    <scope>NUCLEOTIDE SEQUENCE [LARGE SCALE GENOMIC DNA]</scope>
    <source>
        <strain evidence="1 2">DSM 19284</strain>
    </source>
</reference>
<dbReference type="Proteomes" id="UP000051074">
    <property type="component" value="Unassembled WGS sequence"/>
</dbReference>
<evidence type="ECO:0000313" key="2">
    <source>
        <dbReference type="Proteomes" id="UP000051074"/>
    </source>
</evidence>
<accession>A0A0R1LXX0</accession>
<organism evidence="1 2">
    <name type="scientific">Lactobacillus equicursoris DSM 19284 = JCM 14600 = CIP 110162</name>
    <dbReference type="NCBI Taxonomy" id="1293597"/>
    <lineage>
        <taxon>Bacteria</taxon>
        <taxon>Bacillati</taxon>
        <taxon>Bacillota</taxon>
        <taxon>Bacilli</taxon>
        <taxon>Lactobacillales</taxon>
        <taxon>Lactobacillaceae</taxon>
        <taxon>Lactobacillus</taxon>
    </lineage>
</organism>
<sequence length="84" mass="9548">MTTKEFLAIARKEDYTIKALLDPETGDTYIVKLTDFEMNPPTTLAWVCGQESDHFISYEGLDKKESYLALNALADTLPSEREDK</sequence>
<comment type="caution">
    <text evidence="1">The sequence shown here is derived from an EMBL/GenBank/DDBJ whole genome shotgun (WGS) entry which is preliminary data.</text>
</comment>
<dbReference type="RefSeq" id="WP_039944434.1">
    <property type="nucleotide sequence ID" value="NZ_AZDU01000046.1"/>
</dbReference>
<evidence type="ECO:0000313" key="1">
    <source>
        <dbReference type="EMBL" id="KRL00400.1"/>
    </source>
</evidence>
<gene>
    <name evidence="1" type="ORF">FC20_GL001342</name>
</gene>
<name>A0A0R1LXX0_9LACO</name>
<proteinExistence type="predicted"/>
<keyword evidence="2" id="KW-1185">Reference proteome</keyword>